<dbReference type="PROSITE" id="PS51740">
    <property type="entry name" value="SPOVT_ABRB"/>
    <property type="match status" value="1"/>
</dbReference>
<dbReference type="InterPro" id="IPR007159">
    <property type="entry name" value="SpoVT-AbrB_dom"/>
</dbReference>
<dbReference type="NCBIfam" id="TIGR01439">
    <property type="entry name" value="lp_hng_hel_AbrB"/>
    <property type="match status" value="1"/>
</dbReference>
<protein>
    <submittedName>
        <fullName evidence="2">Transcriptional regulator, AbrB family</fullName>
    </submittedName>
</protein>
<dbReference type="KEGG" id="tpe:Tpen_0959"/>
<dbReference type="Proteomes" id="UP000000641">
    <property type="component" value="Chromosome"/>
</dbReference>
<organism evidence="2 3">
    <name type="scientific">Thermofilum pendens (strain DSM 2475 / Hrk 5)</name>
    <dbReference type="NCBI Taxonomy" id="368408"/>
    <lineage>
        <taxon>Archaea</taxon>
        <taxon>Thermoproteota</taxon>
        <taxon>Thermoprotei</taxon>
        <taxon>Thermofilales</taxon>
        <taxon>Thermofilaceae</taxon>
        <taxon>Thermofilum</taxon>
    </lineage>
</organism>
<dbReference type="SMART" id="SM00966">
    <property type="entry name" value="SpoVT_AbrB"/>
    <property type="match status" value="1"/>
</dbReference>
<dbReference type="GO" id="GO:0003677">
    <property type="term" value="F:DNA binding"/>
    <property type="evidence" value="ECO:0007669"/>
    <property type="project" value="InterPro"/>
</dbReference>
<proteinExistence type="predicted"/>
<evidence type="ECO:0000313" key="3">
    <source>
        <dbReference type="Proteomes" id="UP000000641"/>
    </source>
</evidence>
<dbReference type="Gene3D" id="2.10.260.10">
    <property type="match status" value="1"/>
</dbReference>
<dbReference type="Pfam" id="PF04014">
    <property type="entry name" value="MazE_antitoxin"/>
    <property type="match status" value="1"/>
</dbReference>
<dbReference type="InterPro" id="IPR052975">
    <property type="entry name" value="Repressor-like_regulatory"/>
</dbReference>
<feature type="domain" description="SpoVT-AbrB" evidence="1">
    <location>
        <begin position="4"/>
        <end position="49"/>
    </location>
</feature>
<dbReference type="EMBL" id="CP000505">
    <property type="protein sequence ID" value="ABL78359.1"/>
    <property type="molecule type" value="Genomic_DNA"/>
</dbReference>
<dbReference type="AlphaFoldDB" id="A1RYS9"/>
<accession>A1RYS9</accession>
<dbReference type="InterPro" id="IPR037914">
    <property type="entry name" value="SpoVT-AbrB_sf"/>
</dbReference>
<dbReference type="PANTHER" id="PTHR34860">
    <property type="entry name" value="REPRESSOR-LIKE PROTEIN SSO7C3"/>
    <property type="match status" value="1"/>
</dbReference>
<sequence>MQTVEVVRVTERYRVTIPLSVRRELGIKVGDKLRVRVEGKRIILEPIPEEPRNPLEDMLSILDKPVDVDAVRLVEGSWSED</sequence>
<keyword evidence="3" id="KW-1185">Reference proteome</keyword>
<dbReference type="SUPFAM" id="SSF89447">
    <property type="entry name" value="AbrB/MazE/MraZ-like"/>
    <property type="match status" value="1"/>
</dbReference>
<evidence type="ECO:0000259" key="1">
    <source>
        <dbReference type="PROSITE" id="PS51740"/>
    </source>
</evidence>
<name>A1RYS9_THEPD</name>
<reference evidence="3" key="1">
    <citation type="journal article" date="2008" name="J. Bacteriol.">
        <title>Genome sequence of Thermofilum pendens reveals an exceptional loss of biosynthetic pathways without genome reduction.</title>
        <authorList>
            <person name="Anderson I."/>
            <person name="Rodriguez J."/>
            <person name="Susanti D."/>
            <person name="Porat I."/>
            <person name="Reich C."/>
            <person name="Ulrich L.E."/>
            <person name="Elkins J.G."/>
            <person name="Mavromatis K."/>
            <person name="Lykidis A."/>
            <person name="Kim E."/>
            <person name="Thompson L.S."/>
            <person name="Nolan M."/>
            <person name="Land M."/>
            <person name="Copeland A."/>
            <person name="Lapidus A."/>
            <person name="Lucas S."/>
            <person name="Detter C."/>
            <person name="Zhulin I.B."/>
            <person name="Olsen G.J."/>
            <person name="Whitman W."/>
            <person name="Mukhopadhyay B."/>
            <person name="Bristow J."/>
            <person name="Kyrpides N."/>
        </authorList>
    </citation>
    <scope>NUCLEOTIDE SEQUENCE [LARGE SCALE GENOMIC DNA]</scope>
    <source>
        <strain evidence="3">DSM 2475 / Hrk 5</strain>
    </source>
</reference>
<gene>
    <name evidence="2" type="ordered locus">Tpen_0959</name>
</gene>
<dbReference type="HOGENOM" id="CLU_158484_2_1_2"/>
<dbReference type="PANTHER" id="PTHR34860:SF6">
    <property type="entry name" value="REPRESSOR-LIKE PROTEIN SSO7C3"/>
    <property type="match status" value="1"/>
</dbReference>
<dbReference type="EnsemblBacteria" id="ABL78359">
    <property type="protein sequence ID" value="ABL78359"/>
    <property type="gene ID" value="Tpen_0959"/>
</dbReference>
<evidence type="ECO:0000313" key="2">
    <source>
        <dbReference type="EMBL" id="ABL78359.1"/>
    </source>
</evidence>
<dbReference type="eggNOG" id="arCOG00816">
    <property type="taxonomic scope" value="Archaea"/>
</dbReference>
<dbReference type="STRING" id="368408.Tpen_0959"/>